<sequence>MTTSTVVRPLAPSEQMFAWIGVYVGYAVQVTGRLDLAALSAAYEAVVRTYPVLGARLEPTGDGGYTLVAGTGAAPAISVVDDDPDRLLIDQKLDQGETLSAVCVTRADDTASVTLLTHHSIADAYHSLAVLAELWSCYTELVSGQTPVRPVHAYPVSIEEVLAARGIEKRELPAAETGTPTESRPAPPATEPETEEIRQTVPDSSRCLLSEAETTALVELGHRTGVTINGLVSAAILLTEAEIRDLPLSEINYVYPVDLRTRLTPTVGRTDGTNLLGFADYHPTGDTTDLVELAKDICAALHTALADGIVQQTPLHIPDQIAAGPPQLPGMMIVSNWGRVPALAAPDGLRITDFRSTVTAAPPAGTPPPPEQPEGGAAIVSTFAGRLSIETHHSKERIAQEQRRVDTYAAKLRSVIA</sequence>
<dbReference type="Proteomes" id="UP000006304">
    <property type="component" value="Chromosome"/>
</dbReference>
<dbReference type="EC" id="2.3.1.282" evidence="5"/>
<dbReference type="Gene3D" id="3.30.559.10">
    <property type="entry name" value="Chloramphenicol acetyltransferase-like domain"/>
    <property type="match status" value="1"/>
</dbReference>
<dbReference type="STRING" id="1133849.O3I_006920"/>
<dbReference type="EMBL" id="CP003876">
    <property type="protein sequence ID" value="AFT99346.1"/>
    <property type="molecule type" value="Genomic_DNA"/>
</dbReference>
<evidence type="ECO:0000256" key="9">
    <source>
        <dbReference type="ARBA" id="ARBA00023315"/>
    </source>
</evidence>
<feature type="region of interest" description="Disordered" evidence="13">
    <location>
        <begin position="170"/>
        <end position="202"/>
    </location>
</feature>
<evidence type="ECO:0000256" key="6">
    <source>
        <dbReference type="ARBA" id="ARBA00013449"/>
    </source>
</evidence>
<comment type="similarity">
    <text evidence="4">Belongs to the acyltransferase PapA5 family.</text>
</comment>
<reference evidence="15 16" key="1">
    <citation type="journal article" date="2012" name="J. Bacteriol.">
        <title>Complete genome sequence of Nocardia brasiliensis HUJEG-1.</title>
        <authorList>
            <person name="Vera-Cabrera L."/>
            <person name="Ortiz-Lopez R."/>
            <person name="Elizondo-Gonzalez R."/>
            <person name="Perez-Maya A.A."/>
            <person name="Ocampo-Candiani J."/>
        </authorList>
    </citation>
    <scope>NUCLEOTIDE SEQUENCE [LARGE SCALE GENOMIC DNA]</scope>
    <source>
        <strain evidence="16">ATCC 700358</strain>
    </source>
</reference>
<comment type="catalytic activity">
    <reaction evidence="1">
        <text>2 a mycocerosyl-[mycocerosic acid synthase] + a phthiocerol = a dimycocerosyl phthiocerol + 2 holo-[mycocerosic acid synthase].</text>
        <dbReference type="EC" id="2.3.1.282"/>
    </reaction>
</comment>
<evidence type="ECO:0000256" key="13">
    <source>
        <dbReference type="SAM" id="MobiDB-lite"/>
    </source>
</evidence>
<dbReference type="eggNOG" id="COG1020">
    <property type="taxonomic scope" value="Bacteria"/>
</dbReference>
<dbReference type="Pfam" id="PF16911">
    <property type="entry name" value="PapA_C"/>
    <property type="match status" value="1"/>
</dbReference>
<keyword evidence="16" id="KW-1185">Reference proteome</keyword>
<evidence type="ECO:0000256" key="10">
    <source>
        <dbReference type="ARBA" id="ARBA00030465"/>
    </source>
</evidence>
<organism evidence="15 16">
    <name type="scientific">Nocardia brasiliensis (strain ATCC 700358 / HUJEG-1)</name>
    <dbReference type="NCBI Taxonomy" id="1133849"/>
    <lineage>
        <taxon>Bacteria</taxon>
        <taxon>Bacillati</taxon>
        <taxon>Actinomycetota</taxon>
        <taxon>Actinomycetes</taxon>
        <taxon>Mycobacteriales</taxon>
        <taxon>Nocardiaceae</taxon>
        <taxon>Nocardia</taxon>
    </lineage>
</organism>
<evidence type="ECO:0000256" key="3">
    <source>
        <dbReference type="ARBA" id="ARBA00001907"/>
    </source>
</evidence>
<evidence type="ECO:0000256" key="8">
    <source>
        <dbReference type="ARBA" id="ARBA00022679"/>
    </source>
</evidence>
<dbReference type="InterPro" id="IPR031641">
    <property type="entry name" value="PapA_C"/>
</dbReference>
<evidence type="ECO:0000256" key="4">
    <source>
        <dbReference type="ARBA" id="ARBA00006558"/>
    </source>
</evidence>
<accession>K0EPI1</accession>
<evidence type="ECO:0000256" key="11">
    <source>
        <dbReference type="ARBA" id="ARBA00032317"/>
    </source>
</evidence>
<gene>
    <name evidence="15" type="ORF">O3I_006920</name>
</gene>
<dbReference type="KEGG" id="nbr:O3I_006920"/>
<keyword evidence="7" id="KW-0443">Lipid metabolism</keyword>
<dbReference type="InterPro" id="IPR023213">
    <property type="entry name" value="CAT-like_dom_sf"/>
</dbReference>
<name>K0EPI1_NOCB7</name>
<evidence type="ECO:0000256" key="2">
    <source>
        <dbReference type="ARBA" id="ARBA00000625"/>
    </source>
</evidence>
<protein>
    <recommendedName>
        <fullName evidence="6">Phthiocerol/phthiodiolone dimycocerosyl transferase</fullName>
        <ecNumber evidence="5">2.3.1.282</ecNumber>
    </recommendedName>
    <alternativeName>
        <fullName evidence="12">Acyltransferase PapA5</fullName>
    </alternativeName>
    <alternativeName>
        <fullName evidence="10">Phthiocerol/phthiodiolone O-acyltransferase</fullName>
    </alternativeName>
    <alternativeName>
        <fullName evidence="11">Polyketide synthase-associated protein A5</fullName>
    </alternativeName>
</protein>
<keyword evidence="9 15" id="KW-0012">Acyltransferase</keyword>
<evidence type="ECO:0000259" key="14">
    <source>
        <dbReference type="Pfam" id="PF16911"/>
    </source>
</evidence>
<comment type="catalytic activity">
    <reaction evidence="3">
        <text>2 a mycocerosyl-[mycocerosic acid synthase] + a phthiodiolone = a dimycocerosyl phthiodiolone + 2 holo-[mycocerosic acid synthase].</text>
        <dbReference type="EC" id="2.3.1.282"/>
    </reaction>
</comment>
<keyword evidence="8 15" id="KW-0808">Transferase</keyword>
<feature type="domain" description="Phthiocerol/phthiodiolone dimycocerosyl transferase C-terminal" evidence="14">
    <location>
        <begin position="200"/>
        <end position="392"/>
    </location>
</feature>
<evidence type="ECO:0000313" key="15">
    <source>
        <dbReference type="EMBL" id="AFT99346.1"/>
    </source>
</evidence>
<dbReference type="GO" id="GO:0016746">
    <property type="term" value="F:acyltransferase activity"/>
    <property type="evidence" value="ECO:0007669"/>
    <property type="project" value="UniProtKB-KW"/>
</dbReference>
<evidence type="ECO:0000256" key="1">
    <source>
        <dbReference type="ARBA" id="ARBA00000026"/>
    </source>
</evidence>
<dbReference type="RefSeq" id="WP_014982202.1">
    <property type="nucleotide sequence ID" value="NC_018681.1"/>
</dbReference>
<evidence type="ECO:0000256" key="5">
    <source>
        <dbReference type="ARBA" id="ARBA00012866"/>
    </source>
</evidence>
<dbReference type="Gene3D" id="3.30.559.30">
    <property type="entry name" value="Nonribosomal peptide synthetase, condensation domain"/>
    <property type="match status" value="1"/>
</dbReference>
<dbReference type="SUPFAM" id="SSF52777">
    <property type="entry name" value="CoA-dependent acyltransferases"/>
    <property type="match status" value="2"/>
</dbReference>
<keyword evidence="7" id="KW-0444">Lipid biosynthesis</keyword>
<dbReference type="AlphaFoldDB" id="K0EPI1"/>
<dbReference type="HOGENOM" id="CLU_050374_1_0_11"/>
<evidence type="ECO:0000256" key="12">
    <source>
        <dbReference type="ARBA" id="ARBA00033407"/>
    </source>
</evidence>
<proteinExistence type="inferred from homology"/>
<evidence type="ECO:0000313" key="16">
    <source>
        <dbReference type="Proteomes" id="UP000006304"/>
    </source>
</evidence>
<evidence type="ECO:0000256" key="7">
    <source>
        <dbReference type="ARBA" id="ARBA00022516"/>
    </source>
</evidence>
<comment type="catalytic activity">
    <reaction evidence="2">
        <text>2 a mycocerosyl-[mycocerosic acid synthase] + a phenolphthiocerol = a dimycocerosyl phenolphthiocerol + 2 holo-[mycocerosic acid synthase].</text>
        <dbReference type="EC" id="2.3.1.282"/>
    </reaction>
</comment>